<comment type="caution">
    <text evidence="2">The sequence shown here is derived from an EMBL/GenBank/DDBJ whole genome shotgun (WGS) entry which is preliminary data.</text>
</comment>
<proteinExistence type="predicted"/>
<protein>
    <recommendedName>
        <fullName evidence="4">DUF937 domain-containing protein</fullName>
    </recommendedName>
</protein>
<gene>
    <name evidence="2" type="ORF">GCM10022268_00790</name>
</gene>
<feature type="region of interest" description="Disordered" evidence="1">
    <location>
        <begin position="52"/>
        <end position="72"/>
    </location>
</feature>
<evidence type="ECO:0000313" key="2">
    <source>
        <dbReference type="EMBL" id="GAA3693748.1"/>
    </source>
</evidence>
<dbReference type="EMBL" id="BAABBF010000001">
    <property type="protein sequence ID" value="GAA3693748.1"/>
    <property type="molecule type" value="Genomic_DNA"/>
</dbReference>
<sequence>MQNFDQLLSLSGMDLGQLGARFGLTPEQTLSALGSLMPAVLGGFHKQADPGPGSFANAAGTAEPTTSTGNDVLGQIFGTKDVSRQVADHAADQSGVSSAVLKAMLPIVAAMVARHFATNGGAGAGGGLGGVLASVLGGGATGSGAAAGGLGGMFGGGGNPLDAILNGLRR</sequence>
<evidence type="ECO:0000256" key="1">
    <source>
        <dbReference type="SAM" id="MobiDB-lite"/>
    </source>
</evidence>
<accession>A0ABP7CRR3</accession>
<dbReference type="RefSeq" id="WP_344691183.1">
    <property type="nucleotide sequence ID" value="NZ_BAABBF010000001.1"/>
</dbReference>
<dbReference type="InterPro" id="IPR009282">
    <property type="entry name" value="DUF937"/>
</dbReference>
<dbReference type="Proteomes" id="UP001500523">
    <property type="component" value="Unassembled WGS sequence"/>
</dbReference>
<keyword evidence="3" id="KW-1185">Reference proteome</keyword>
<name>A0ABP7CRR3_9SPHN</name>
<dbReference type="Pfam" id="PF06078">
    <property type="entry name" value="DUF937"/>
    <property type="match status" value="2"/>
</dbReference>
<evidence type="ECO:0000313" key="3">
    <source>
        <dbReference type="Proteomes" id="UP001500523"/>
    </source>
</evidence>
<evidence type="ECO:0008006" key="4">
    <source>
        <dbReference type="Google" id="ProtNLM"/>
    </source>
</evidence>
<organism evidence="2 3">
    <name type="scientific">Sphingomonas cynarae</name>
    <dbReference type="NCBI Taxonomy" id="930197"/>
    <lineage>
        <taxon>Bacteria</taxon>
        <taxon>Pseudomonadati</taxon>
        <taxon>Pseudomonadota</taxon>
        <taxon>Alphaproteobacteria</taxon>
        <taxon>Sphingomonadales</taxon>
        <taxon>Sphingomonadaceae</taxon>
        <taxon>Sphingomonas</taxon>
    </lineage>
</organism>
<reference evidence="3" key="1">
    <citation type="journal article" date="2019" name="Int. J. Syst. Evol. Microbiol.">
        <title>The Global Catalogue of Microorganisms (GCM) 10K type strain sequencing project: providing services to taxonomists for standard genome sequencing and annotation.</title>
        <authorList>
            <consortium name="The Broad Institute Genomics Platform"/>
            <consortium name="The Broad Institute Genome Sequencing Center for Infectious Disease"/>
            <person name="Wu L."/>
            <person name="Ma J."/>
        </authorList>
    </citation>
    <scope>NUCLEOTIDE SEQUENCE [LARGE SCALE GENOMIC DNA]</scope>
    <source>
        <strain evidence="3">JCM 17498</strain>
    </source>
</reference>